<dbReference type="GO" id="GO:0005960">
    <property type="term" value="C:glycine cleavage complex"/>
    <property type="evidence" value="ECO:0007669"/>
    <property type="project" value="InterPro"/>
</dbReference>
<sequence>MGAKLVPFGGYEMPVSYQDGIQSEYIAVRNEAGIFDVSHMGEFFISGEGAEEFLQLMTINDVGKLKIKEAQYSAMCYPDGGMVDDLILYRKSDGYFMVVNAANIQKDFEWLNQYLAEKVTLKNVSDEYSLIAIQGPESRDILVAFTTVNLQMPFYTFEDGLVCDHPVMVSRTGYTGELGFEIFGSTPAIITIWDALVKAGAKPAGLAARDILRLEMKYCLYGNDIDKTTNPLEAGLSWVMAFGKKDFIGRASLLEKKKNGQSRQLVAFILDDRGIPRQGYEIFLDSEKVGVVTSGSQSPKLKSGIGLAYVDKPFHKAGQKIEVIIRNQLVGAHIIKPPFIKDTSLHL</sequence>
<dbReference type="SUPFAM" id="SSF103025">
    <property type="entry name" value="Folate-binding domain"/>
    <property type="match status" value="1"/>
</dbReference>
<feature type="domain" description="Aminomethyltransferase C-terminal" evidence="8">
    <location>
        <begin position="263"/>
        <end position="341"/>
    </location>
</feature>
<proteinExistence type="inferred from homology"/>
<dbReference type="Gene3D" id="4.10.1250.10">
    <property type="entry name" value="Aminomethyltransferase fragment"/>
    <property type="match status" value="1"/>
</dbReference>
<dbReference type="GO" id="GO:0005829">
    <property type="term" value="C:cytosol"/>
    <property type="evidence" value="ECO:0007669"/>
    <property type="project" value="TreeGrafter"/>
</dbReference>
<evidence type="ECO:0000256" key="6">
    <source>
        <dbReference type="ARBA" id="ARBA00047665"/>
    </source>
</evidence>
<dbReference type="Gene3D" id="3.30.1360.120">
    <property type="entry name" value="Probable tRNA modification gtpase trme, domain 1"/>
    <property type="match status" value="1"/>
</dbReference>
<dbReference type="Pfam" id="PF08669">
    <property type="entry name" value="GCV_T_C"/>
    <property type="match status" value="1"/>
</dbReference>
<dbReference type="PANTHER" id="PTHR43757:SF2">
    <property type="entry name" value="AMINOMETHYLTRANSFERASE, MITOCHONDRIAL"/>
    <property type="match status" value="1"/>
</dbReference>
<evidence type="ECO:0000256" key="4">
    <source>
        <dbReference type="ARBA" id="ARBA00022679"/>
    </source>
</evidence>
<name>A0A382GKT7_9ZZZZ</name>
<dbReference type="SUPFAM" id="SSF101790">
    <property type="entry name" value="Aminomethyltransferase beta-barrel domain"/>
    <property type="match status" value="1"/>
</dbReference>
<dbReference type="AlphaFoldDB" id="A0A382GKT7"/>
<evidence type="ECO:0000256" key="2">
    <source>
        <dbReference type="ARBA" id="ARBA00012616"/>
    </source>
</evidence>
<dbReference type="InterPro" id="IPR006223">
    <property type="entry name" value="GcvT"/>
</dbReference>
<dbReference type="FunFam" id="3.30.70.1400:FF:000001">
    <property type="entry name" value="Aminomethyltransferase"/>
    <property type="match status" value="1"/>
</dbReference>
<evidence type="ECO:0000256" key="5">
    <source>
        <dbReference type="ARBA" id="ARBA00031395"/>
    </source>
</evidence>
<dbReference type="NCBIfam" id="NF001567">
    <property type="entry name" value="PRK00389.1"/>
    <property type="match status" value="1"/>
</dbReference>
<comment type="similarity">
    <text evidence="1">Belongs to the GcvT family.</text>
</comment>
<evidence type="ECO:0000259" key="8">
    <source>
        <dbReference type="Pfam" id="PF08669"/>
    </source>
</evidence>
<dbReference type="Gene3D" id="2.40.30.110">
    <property type="entry name" value="Aminomethyltransferase beta-barrel domains"/>
    <property type="match status" value="1"/>
</dbReference>
<dbReference type="InterPro" id="IPR006222">
    <property type="entry name" value="GCVT_N"/>
</dbReference>
<comment type="catalytic activity">
    <reaction evidence="6">
        <text>N(6)-[(R)-S(8)-aminomethyldihydrolipoyl]-L-lysyl-[protein] + (6S)-5,6,7,8-tetrahydrofolate = N(6)-[(R)-dihydrolipoyl]-L-lysyl-[protein] + (6R)-5,10-methylene-5,6,7,8-tetrahydrofolate + NH4(+)</text>
        <dbReference type="Rhea" id="RHEA:16945"/>
        <dbReference type="Rhea" id="RHEA-COMP:10475"/>
        <dbReference type="Rhea" id="RHEA-COMP:10492"/>
        <dbReference type="ChEBI" id="CHEBI:15636"/>
        <dbReference type="ChEBI" id="CHEBI:28938"/>
        <dbReference type="ChEBI" id="CHEBI:57453"/>
        <dbReference type="ChEBI" id="CHEBI:83100"/>
        <dbReference type="ChEBI" id="CHEBI:83143"/>
        <dbReference type="EC" id="2.1.2.10"/>
    </reaction>
</comment>
<dbReference type="GO" id="GO:0006546">
    <property type="term" value="P:glycine catabolic process"/>
    <property type="evidence" value="ECO:0007669"/>
    <property type="project" value="InterPro"/>
</dbReference>
<dbReference type="InterPro" id="IPR013977">
    <property type="entry name" value="GcvT_C"/>
</dbReference>
<dbReference type="GO" id="GO:0004047">
    <property type="term" value="F:aminomethyltransferase activity"/>
    <property type="evidence" value="ECO:0007669"/>
    <property type="project" value="UniProtKB-EC"/>
</dbReference>
<feature type="domain" description="GCVT N-terminal" evidence="7">
    <location>
        <begin position="1"/>
        <end position="244"/>
    </location>
</feature>
<dbReference type="InterPro" id="IPR028896">
    <property type="entry name" value="GcvT/YgfZ/DmdA"/>
</dbReference>
<keyword evidence="4" id="KW-0808">Transferase</keyword>
<accession>A0A382GKT7</accession>
<dbReference type="PIRSF" id="PIRSF006487">
    <property type="entry name" value="GcvT"/>
    <property type="match status" value="1"/>
</dbReference>
<dbReference type="InterPro" id="IPR029043">
    <property type="entry name" value="GcvT/YgfZ_C"/>
</dbReference>
<dbReference type="EMBL" id="UINC01055868">
    <property type="protein sequence ID" value="SVB75247.1"/>
    <property type="molecule type" value="Genomic_DNA"/>
</dbReference>
<protein>
    <recommendedName>
        <fullName evidence="2">aminomethyltransferase</fullName>
        <ecNumber evidence="2">2.1.2.10</ecNumber>
    </recommendedName>
    <alternativeName>
        <fullName evidence="5">Glycine cleavage system T protein</fullName>
    </alternativeName>
</protein>
<dbReference type="EC" id="2.1.2.10" evidence="2"/>
<dbReference type="InterPro" id="IPR027266">
    <property type="entry name" value="TrmE/GcvT-like"/>
</dbReference>
<reference evidence="9" key="1">
    <citation type="submission" date="2018-05" db="EMBL/GenBank/DDBJ databases">
        <authorList>
            <person name="Lanie J.A."/>
            <person name="Ng W.-L."/>
            <person name="Kazmierczak K.M."/>
            <person name="Andrzejewski T.M."/>
            <person name="Davidsen T.M."/>
            <person name="Wayne K.J."/>
            <person name="Tettelin H."/>
            <person name="Glass J.I."/>
            <person name="Rusch D."/>
            <person name="Podicherti R."/>
            <person name="Tsui H.-C.T."/>
            <person name="Winkler M.E."/>
        </authorList>
    </citation>
    <scope>NUCLEOTIDE SEQUENCE</scope>
</reference>
<evidence type="ECO:0000259" key="7">
    <source>
        <dbReference type="Pfam" id="PF01571"/>
    </source>
</evidence>
<dbReference type="FunFam" id="4.10.1250.10:FF:000001">
    <property type="entry name" value="Aminomethyltransferase"/>
    <property type="match status" value="1"/>
</dbReference>
<evidence type="ECO:0000313" key="9">
    <source>
        <dbReference type="EMBL" id="SVB75247.1"/>
    </source>
</evidence>
<keyword evidence="3" id="KW-0032">Aminotransferase</keyword>
<dbReference type="FunFam" id="2.40.30.110:FF:000003">
    <property type="entry name" value="Aminomethyltransferase"/>
    <property type="match status" value="1"/>
</dbReference>
<dbReference type="Gene3D" id="3.30.70.1400">
    <property type="entry name" value="Aminomethyltransferase beta-barrel domains"/>
    <property type="match status" value="1"/>
</dbReference>
<gene>
    <name evidence="9" type="ORF">METZ01_LOCUS228101</name>
</gene>
<evidence type="ECO:0000256" key="1">
    <source>
        <dbReference type="ARBA" id="ARBA00008609"/>
    </source>
</evidence>
<dbReference type="NCBIfam" id="TIGR00528">
    <property type="entry name" value="gcvT"/>
    <property type="match status" value="1"/>
</dbReference>
<dbReference type="Pfam" id="PF01571">
    <property type="entry name" value="GCV_T"/>
    <property type="match status" value="1"/>
</dbReference>
<dbReference type="GO" id="GO:0008483">
    <property type="term" value="F:transaminase activity"/>
    <property type="evidence" value="ECO:0007669"/>
    <property type="project" value="UniProtKB-KW"/>
</dbReference>
<organism evidence="9">
    <name type="scientific">marine metagenome</name>
    <dbReference type="NCBI Taxonomy" id="408172"/>
    <lineage>
        <taxon>unclassified sequences</taxon>
        <taxon>metagenomes</taxon>
        <taxon>ecological metagenomes</taxon>
    </lineage>
</organism>
<evidence type="ECO:0000256" key="3">
    <source>
        <dbReference type="ARBA" id="ARBA00022576"/>
    </source>
</evidence>
<dbReference type="PANTHER" id="PTHR43757">
    <property type="entry name" value="AMINOMETHYLTRANSFERASE"/>
    <property type="match status" value="1"/>
</dbReference>